<accession>A0A1K1MYI4</accession>
<dbReference type="PANTHER" id="PTHR38733:SF1">
    <property type="entry name" value="TYPE IV METHYL-DIRECTED RESTRICTION ENZYME ECOKMCRBC"/>
    <property type="match status" value="1"/>
</dbReference>
<protein>
    <submittedName>
        <fullName evidence="2">McrBC 5-methylcytosine restriction system component</fullName>
    </submittedName>
</protein>
<feature type="compositionally biased region" description="Basic and acidic residues" evidence="1">
    <location>
        <begin position="277"/>
        <end position="289"/>
    </location>
</feature>
<reference evidence="2 3" key="1">
    <citation type="submission" date="2016-11" db="EMBL/GenBank/DDBJ databases">
        <authorList>
            <person name="Jaros S."/>
            <person name="Januszkiewicz K."/>
            <person name="Wedrychowicz H."/>
        </authorList>
    </citation>
    <scope>NUCLEOTIDE SEQUENCE [LARGE SCALE GENOMIC DNA]</scope>
    <source>
        <strain evidence="2 3">YL228</strain>
    </source>
</reference>
<organism evidence="2 3">
    <name type="scientific">Ruminococcus flavefaciens</name>
    <dbReference type="NCBI Taxonomy" id="1265"/>
    <lineage>
        <taxon>Bacteria</taxon>
        <taxon>Bacillati</taxon>
        <taxon>Bacillota</taxon>
        <taxon>Clostridia</taxon>
        <taxon>Eubacteriales</taxon>
        <taxon>Oscillospiraceae</taxon>
        <taxon>Ruminococcus</taxon>
    </lineage>
</organism>
<dbReference type="PANTHER" id="PTHR38733">
    <property type="entry name" value="PROTEIN MCRC"/>
    <property type="match status" value="1"/>
</dbReference>
<gene>
    <name evidence="2" type="ORF">SAMN02910280_1522</name>
</gene>
<feature type="compositionally biased region" description="Basic residues" evidence="1">
    <location>
        <begin position="294"/>
        <end position="306"/>
    </location>
</feature>
<name>A0A1K1MYI4_RUMFL</name>
<sequence>MYTRHICVSANEKIADISAKNGELGMMLGEFAEVCRADGRKAVSAAEKNGNKYITAGSYCGFICLADGTLIEILPHSVDGTESARKALCEEFCDRCGYEFRPMSFDPDMNFFEYFVSVFAGETMKIIKSGVLSAYASREENLNSVQGTILFSENIRRNLVHRERVFVRHEVFTPDRAENRIIKAAAAKLIKLTANPNSSHILKESLSYLEEARTPLNIAAEFSKCINTRNTKKYNTVLDICRMLFDKKEGTAFSGKYVLCAQLYQMEEAEAAVSEQKSAEAPEAAEKTAPKPAPQKKKTKTTRRRK</sequence>
<dbReference type="AlphaFoldDB" id="A0A1K1MYI4"/>
<dbReference type="RefSeq" id="WP_072299847.1">
    <property type="nucleotide sequence ID" value="NZ_FPIP01000003.1"/>
</dbReference>
<evidence type="ECO:0000256" key="1">
    <source>
        <dbReference type="SAM" id="MobiDB-lite"/>
    </source>
</evidence>
<dbReference type="Proteomes" id="UP000183461">
    <property type="component" value="Unassembled WGS sequence"/>
</dbReference>
<dbReference type="Pfam" id="PF10117">
    <property type="entry name" value="McrBC"/>
    <property type="match status" value="1"/>
</dbReference>
<proteinExistence type="predicted"/>
<feature type="region of interest" description="Disordered" evidence="1">
    <location>
        <begin position="271"/>
        <end position="306"/>
    </location>
</feature>
<evidence type="ECO:0000313" key="2">
    <source>
        <dbReference type="EMBL" id="SFW28252.1"/>
    </source>
</evidence>
<dbReference type="EMBL" id="FPIP01000003">
    <property type="protein sequence ID" value="SFW28252.1"/>
    <property type="molecule type" value="Genomic_DNA"/>
</dbReference>
<dbReference type="InterPro" id="IPR019292">
    <property type="entry name" value="McrC"/>
</dbReference>
<evidence type="ECO:0000313" key="3">
    <source>
        <dbReference type="Proteomes" id="UP000183461"/>
    </source>
</evidence>